<comment type="caution">
    <text evidence="3">The sequence shown here is derived from an EMBL/GenBank/DDBJ whole genome shotgun (WGS) entry which is preliminary data.</text>
</comment>
<dbReference type="InterPro" id="IPR014752">
    <property type="entry name" value="Arrestin-like_C"/>
</dbReference>
<dbReference type="SUPFAM" id="SSF81296">
    <property type="entry name" value="E set domains"/>
    <property type="match status" value="1"/>
</dbReference>
<dbReference type="PANTHER" id="PTHR11188:SF17">
    <property type="entry name" value="FI21816P1"/>
    <property type="match status" value="1"/>
</dbReference>
<dbReference type="GO" id="GO:0005886">
    <property type="term" value="C:plasma membrane"/>
    <property type="evidence" value="ECO:0007669"/>
    <property type="project" value="TreeGrafter"/>
</dbReference>
<dbReference type="InterPro" id="IPR013653">
    <property type="entry name" value="GCN5-like_dom"/>
</dbReference>
<accession>A0A9P7GIT3</accession>
<dbReference type="InterPro" id="IPR014756">
    <property type="entry name" value="Ig_E-set"/>
</dbReference>
<evidence type="ECO:0000313" key="3">
    <source>
        <dbReference type="EMBL" id="KAG5651422.1"/>
    </source>
</evidence>
<dbReference type="Pfam" id="PF02752">
    <property type="entry name" value="Arrestin_C"/>
    <property type="match status" value="1"/>
</dbReference>
<feature type="region of interest" description="Disordered" evidence="1">
    <location>
        <begin position="1114"/>
        <end position="1144"/>
    </location>
</feature>
<proteinExistence type="predicted"/>
<dbReference type="Pfam" id="PF08445">
    <property type="entry name" value="FR47"/>
    <property type="match status" value="1"/>
</dbReference>
<dbReference type="InterPro" id="IPR016181">
    <property type="entry name" value="Acyl_CoA_acyltransferase"/>
</dbReference>
<feature type="compositionally biased region" description="Basic and acidic residues" evidence="1">
    <location>
        <begin position="872"/>
        <end position="886"/>
    </location>
</feature>
<name>A0A9P7GIT3_9AGAR</name>
<feature type="domain" description="N-acetyltransferase" evidence="2">
    <location>
        <begin position="177"/>
        <end position="332"/>
    </location>
</feature>
<dbReference type="Gene3D" id="2.60.40.640">
    <property type="match status" value="1"/>
</dbReference>
<evidence type="ECO:0000313" key="4">
    <source>
        <dbReference type="Proteomes" id="UP000717328"/>
    </source>
</evidence>
<dbReference type="AlphaFoldDB" id="A0A9P7GIT3"/>
<keyword evidence="4" id="KW-1185">Reference proteome</keyword>
<dbReference type="InterPro" id="IPR000182">
    <property type="entry name" value="GNAT_dom"/>
</dbReference>
<dbReference type="PROSITE" id="PS51186">
    <property type="entry name" value="GNAT"/>
    <property type="match status" value="1"/>
</dbReference>
<dbReference type="Proteomes" id="UP000717328">
    <property type="component" value="Unassembled WGS sequence"/>
</dbReference>
<dbReference type="Gene3D" id="3.40.630.30">
    <property type="match status" value="1"/>
</dbReference>
<feature type="region of interest" description="Disordered" evidence="1">
    <location>
        <begin position="996"/>
        <end position="1029"/>
    </location>
</feature>
<organism evidence="3 4">
    <name type="scientific">Sphagnurus paluster</name>
    <dbReference type="NCBI Taxonomy" id="117069"/>
    <lineage>
        <taxon>Eukaryota</taxon>
        <taxon>Fungi</taxon>
        <taxon>Dikarya</taxon>
        <taxon>Basidiomycota</taxon>
        <taxon>Agaricomycotina</taxon>
        <taxon>Agaricomycetes</taxon>
        <taxon>Agaricomycetidae</taxon>
        <taxon>Agaricales</taxon>
        <taxon>Tricholomatineae</taxon>
        <taxon>Lyophyllaceae</taxon>
        <taxon>Sphagnurus</taxon>
    </lineage>
</organism>
<dbReference type="GO" id="GO:0070086">
    <property type="term" value="P:ubiquitin-dependent endocytosis"/>
    <property type="evidence" value="ECO:0007669"/>
    <property type="project" value="TreeGrafter"/>
</dbReference>
<dbReference type="PANTHER" id="PTHR11188">
    <property type="entry name" value="ARRESTIN DOMAIN CONTAINING PROTEIN"/>
    <property type="match status" value="1"/>
</dbReference>
<feature type="region of interest" description="Disordered" evidence="1">
    <location>
        <begin position="865"/>
        <end position="900"/>
    </location>
</feature>
<protein>
    <recommendedName>
        <fullName evidence="2">N-acetyltransferase domain-containing protein</fullName>
    </recommendedName>
</protein>
<feature type="region of interest" description="Disordered" evidence="1">
    <location>
        <begin position="350"/>
        <end position="395"/>
    </location>
</feature>
<dbReference type="EMBL" id="JABCKI010000245">
    <property type="protein sequence ID" value="KAG5651422.1"/>
    <property type="molecule type" value="Genomic_DNA"/>
</dbReference>
<evidence type="ECO:0000259" key="2">
    <source>
        <dbReference type="PROSITE" id="PS51186"/>
    </source>
</evidence>
<dbReference type="GO" id="GO:0030674">
    <property type="term" value="F:protein-macromolecule adaptor activity"/>
    <property type="evidence" value="ECO:0007669"/>
    <property type="project" value="TreeGrafter"/>
</dbReference>
<sequence>MSGVLSKVSIATFHSASSLPSSVWKAFEASPRNSNIIYAHAIKAYQNSSIDSPVADGQVWIVCTTDHDVDFVLSCTHHSMGKYPIFIFSAHTSCDLIESFLALRMRLLANTLFENVDVARVYSIFALEQVSRVFADAWSSLTNVRRYRTPYYAANITFCTRRTVRSRQFTVMPGISYDMRLAVASDINGAAKLCYGFAAEAEPFILTMEEAEKEAGLLISRRQLWIHTIKISNKPVDIASIVAVTRETDTVAALTKVYTNPDWRNRKCAERLVRKVVQNLLMTKESVILYVAHNNPAASKVYHRVGFVGLEQSSSVAEAPEGVDSWLELGFDRIMVQLGHCRRPTFDKAENSLPNEQLNPPISNAQGVTRTREMPQSSRSSFESETTYSTNSEKTDTSAYHCLELKERSLPDLKQHTTLSRHGTLLSVNTTPGRNAVELKYILGNSTARLKPGAVVAGHPSDLEELTSLEQAKSRARVEVDIILDSKICVQGGYLQGHVNVRIQKPGKGDTPVMISGGKVRIIGFENLTNELDRYPFYQCSSPLSTVTATSGGLYESHPDAEGFAWAIDGEYKLPFSMYLPVSVDYGIPKGVVRFQAGVSVRYIAMVSIKVKDPVSNNRSIAHFYRDCEIWPRLNPSSILAPADRPQEVTTTKGLFMAGSGKVDLTASVHRLNWIAGQQCFVKVCVDNGSKKLIKSVTLSLVRSTVIFKPDHRLDALGDTDLDSCQTTTIQKQVADSVLEMGQQGARGHASAKGWWTGIPAGDRLEFSHSILLPPDSLTVTRSRLLAVDYAIRITLSAGALRATGVQVLLPIRIVNFISLDPPPSFPLNATPNQEIPAQPYRKKYFQPPRGPSGLYSSHPSALESLAETDDERLPSPDQGFDRTSQHESLAPEDAHDGLAYDDERFDTTEYKSYDTPHDDIEDFVVYEDDADEIVPIVQADPEYENAPRFADLYHASVQYGRYNTTGPGLPLDEQTRQDEIQARLTATCYPDITQQQSRQDEGLDAHPNSCPTTQWTKPARPRGPSSFSQRVRVKLAAAGSNSSVASLSSDLGVYTNQYALSEPPQDSNRQSEHIYIRPGACVYPDSVATVSQKTTKLEPDDWSNSQGAARELAPEFEGRYRNATRLSDPGGSSTSLPLPTPPRMGIVPPRVPVAVSCTHDAAVLPHSNYSHFPRQHTNPELDSNSFLQHSDSHQSGINVFAIPSSTSQLDAPAFRPSILALQERSSSVGGSSNSVKERIRELEERQRWLDLNET</sequence>
<dbReference type="SMART" id="SM01017">
    <property type="entry name" value="Arrestin_C"/>
    <property type="match status" value="1"/>
</dbReference>
<evidence type="ECO:0000256" key="1">
    <source>
        <dbReference type="SAM" id="MobiDB-lite"/>
    </source>
</evidence>
<reference evidence="3" key="2">
    <citation type="submission" date="2021-10" db="EMBL/GenBank/DDBJ databases">
        <title>Phylogenomics reveals ancestral predisposition of the termite-cultivated fungus Termitomyces towards a domesticated lifestyle.</title>
        <authorList>
            <person name="Auxier B."/>
            <person name="Grum-Grzhimaylo A."/>
            <person name="Cardenas M.E."/>
            <person name="Lodge J.D."/>
            <person name="Laessoe T."/>
            <person name="Pedersen O."/>
            <person name="Smith M.E."/>
            <person name="Kuyper T.W."/>
            <person name="Franco-Molano E.A."/>
            <person name="Baroni T.J."/>
            <person name="Aanen D.K."/>
        </authorList>
    </citation>
    <scope>NUCLEOTIDE SEQUENCE</scope>
    <source>
        <strain evidence="3">D49</strain>
    </source>
</reference>
<dbReference type="GO" id="GO:0005829">
    <property type="term" value="C:cytosol"/>
    <property type="evidence" value="ECO:0007669"/>
    <property type="project" value="TreeGrafter"/>
</dbReference>
<gene>
    <name evidence="3" type="ORF">H0H81_008706</name>
</gene>
<reference evidence="3" key="1">
    <citation type="submission" date="2021-02" db="EMBL/GenBank/DDBJ databases">
        <authorList>
            <person name="Nieuwenhuis M."/>
            <person name="Van De Peppel L.J.J."/>
        </authorList>
    </citation>
    <scope>NUCLEOTIDE SEQUENCE</scope>
    <source>
        <strain evidence="3">D49</strain>
    </source>
</reference>
<feature type="compositionally biased region" description="Polar residues" evidence="1">
    <location>
        <begin position="352"/>
        <end position="392"/>
    </location>
</feature>
<dbReference type="SUPFAM" id="SSF55729">
    <property type="entry name" value="Acyl-CoA N-acyltransferases (Nat)"/>
    <property type="match status" value="1"/>
</dbReference>
<dbReference type="GO" id="GO:0031625">
    <property type="term" value="F:ubiquitin protein ligase binding"/>
    <property type="evidence" value="ECO:0007669"/>
    <property type="project" value="TreeGrafter"/>
</dbReference>
<dbReference type="InterPro" id="IPR011022">
    <property type="entry name" value="Arrestin_C-like"/>
</dbReference>
<dbReference type="OrthoDB" id="298939at2759"/>
<dbReference type="InterPro" id="IPR050357">
    <property type="entry name" value="Arrestin_domain-protein"/>
</dbReference>
<dbReference type="GO" id="GO:0016747">
    <property type="term" value="F:acyltransferase activity, transferring groups other than amino-acyl groups"/>
    <property type="evidence" value="ECO:0007669"/>
    <property type="project" value="InterPro"/>
</dbReference>